<dbReference type="CDD" id="cd06193">
    <property type="entry name" value="siderophore_interacting"/>
    <property type="match status" value="1"/>
</dbReference>
<dbReference type="EMBL" id="QFQS01000001">
    <property type="protein sequence ID" value="PZR00111.1"/>
    <property type="molecule type" value="Genomic_DNA"/>
</dbReference>
<dbReference type="GO" id="GO:0016491">
    <property type="term" value="F:oxidoreductase activity"/>
    <property type="evidence" value="ECO:0007669"/>
    <property type="project" value="InterPro"/>
</dbReference>
<evidence type="ECO:0000313" key="4">
    <source>
        <dbReference type="Proteomes" id="UP000248975"/>
    </source>
</evidence>
<dbReference type="PROSITE" id="PS51384">
    <property type="entry name" value="FAD_FR"/>
    <property type="match status" value="1"/>
</dbReference>
<comment type="caution">
    <text evidence="3">The sequence shown here is derived from an EMBL/GenBank/DDBJ whole genome shotgun (WGS) entry which is preliminary data.</text>
</comment>
<dbReference type="InterPro" id="IPR017938">
    <property type="entry name" value="Riboflavin_synthase-like_b-brl"/>
</dbReference>
<dbReference type="PANTHER" id="PTHR30157:SF0">
    <property type="entry name" value="NADPH-DEPENDENT FERRIC-CHELATE REDUCTASE"/>
    <property type="match status" value="1"/>
</dbReference>
<organism evidence="3 4">
    <name type="scientific">Cereibacter sphaeroides</name>
    <name type="common">Rhodobacter sphaeroides</name>
    <dbReference type="NCBI Taxonomy" id="1063"/>
    <lineage>
        <taxon>Bacteria</taxon>
        <taxon>Pseudomonadati</taxon>
        <taxon>Pseudomonadota</taxon>
        <taxon>Alphaproteobacteria</taxon>
        <taxon>Rhodobacterales</taxon>
        <taxon>Paracoccaceae</taxon>
        <taxon>Cereibacter</taxon>
    </lineage>
</organism>
<sequence>MIRAGELTLNGRLPDAPGALAAHVGAVYGAHDMAESLPGGGILVTVATGAISFLPAEAGMEVRIIAVSEADLFVLREAVSSLVEAFDAGLSVIWDRPLVGGAYPPNFRIAQVVAKSRPGAGFLRIRLTAAHLGPFAVNGLHLRLLLPPEGRGVVWPSVSDQGRTVWPAGEDALHNPVYTIRSIDPVAGWMDLDIYLHGRGRTCHWAEEVAPGAIVGIVGPGGGDMLRAGHMVLAGDETALPAIARILEAAPQDAKGEAMILVSGLEHQQEIAIPPGICLRWLHRGKGETLEAALRDIAMPAADAAGGRHLWIATERTEATRLRAEYRERGSWGRGEVTVAAYWTDTDV</sequence>
<dbReference type="AlphaFoldDB" id="A0A2W5UQP4"/>
<dbReference type="Proteomes" id="UP000248975">
    <property type="component" value="Unassembled WGS sequence"/>
</dbReference>
<dbReference type="Pfam" id="PF04954">
    <property type="entry name" value="SIP"/>
    <property type="match status" value="1"/>
</dbReference>
<dbReference type="InterPro" id="IPR013113">
    <property type="entry name" value="SIP_FAD-bd"/>
</dbReference>
<dbReference type="PANTHER" id="PTHR30157">
    <property type="entry name" value="FERRIC REDUCTASE, NADPH-DEPENDENT"/>
    <property type="match status" value="1"/>
</dbReference>
<proteinExistence type="inferred from homology"/>
<evidence type="ECO:0000313" key="3">
    <source>
        <dbReference type="EMBL" id="PZR00111.1"/>
    </source>
</evidence>
<gene>
    <name evidence="3" type="ORF">DI533_05770</name>
</gene>
<dbReference type="SUPFAM" id="SSF63380">
    <property type="entry name" value="Riboflavin synthase domain-like"/>
    <property type="match status" value="1"/>
</dbReference>
<feature type="domain" description="FAD-binding FR-type" evidence="2">
    <location>
        <begin position="105"/>
        <end position="227"/>
    </location>
</feature>
<evidence type="ECO:0000256" key="1">
    <source>
        <dbReference type="ARBA" id="ARBA00035644"/>
    </source>
</evidence>
<reference evidence="3 4" key="1">
    <citation type="submission" date="2017-08" db="EMBL/GenBank/DDBJ databases">
        <title>Infants hospitalized years apart are colonized by the same room-sourced microbial strains.</title>
        <authorList>
            <person name="Brooks B."/>
            <person name="Olm M.R."/>
            <person name="Firek B.A."/>
            <person name="Baker R."/>
            <person name="Thomas B.C."/>
            <person name="Morowitz M.J."/>
            <person name="Banfield J.F."/>
        </authorList>
    </citation>
    <scope>NUCLEOTIDE SEQUENCE [LARGE SCALE GENOMIC DNA]</scope>
    <source>
        <strain evidence="3">S2_003_000_R2_11</strain>
    </source>
</reference>
<dbReference type="InterPro" id="IPR017927">
    <property type="entry name" value="FAD-bd_FR_type"/>
</dbReference>
<evidence type="ECO:0000259" key="2">
    <source>
        <dbReference type="PROSITE" id="PS51384"/>
    </source>
</evidence>
<comment type="similarity">
    <text evidence="1">Belongs to the SIP oxidoreductase family.</text>
</comment>
<dbReference type="Gene3D" id="3.40.50.80">
    <property type="entry name" value="Nucleotide-binding domain of ferredoxin-NADP reductase (FNR) module"/>
    <property type="match status" value="1"/>
</dbReference>
<dbReference type="InterPro" id="IPR039374">
    <property type="entry name" value="SIP_fam"/>
</dbReference>
<dbReference type="Gene3D" id="2.40.30.10">
    <property type="entry name" value="Translation factors"/>
    <property type="match status" value="1"/>
</dbReference>
<dbReference type="Pfam" id="PF08021">
    <property type="entry name" value="FAD_binding_9"/>
    <property type="match status" value="1"/>
</dbReference>
<dbReference type="InterPro" id="IPR007037">
    <property type="entry name" value="SIP_rossman_dom"/>
</dbReference>
<dbReference type="InterPro" id="IPR039261">
    <property type="entry name" value="FNR_nucleotide-bd"/>
</dbReference>
<protein>
    <submittedName>
        <fullName evidence="3">Siderophore-interacting protein</fullName>
    </submittedName>
</protein>
<accession>A0A2W5UQP4</accession>
<name>A0A2W5UQP4_CERSP</name>